<proteinExistence type="predicted"/>
<evidence type="ECO:0000313" key="3">
    <source>
        <dbReference type="Proteomes" id="UP000807342"/>
    </source>
</evidence>
<feature type="transmembrane region" description="Helical" evidence="1">
    <location>
        <begin position="267"/>
        <end position="285"/>
    </location>
</feature>
<feature type="transmembrane region" description="Helical" evidence="1">
    <location>
        <begin position="12"/>
        <end position="29"/>
    </location>
</feature>
<dbReference type="AlphaFoldDB" id="A0A9P5X9P1"/>
<evidence type="ECO:0000313" key="2">
    <source>
        <dbReference type="EMBL" id="KAF9445886.1"/>
    </source>
</evidence>
<gene>
    <name evidence="2" type="ORF">P691DRAFT_777251</name>
</gene>
<organism evidence="2 3">
    <name type="scientific">Macrolepiota fuliginosa MF-IS2</name>
    <dbReference type="NCBI Taxonomy" id="1400762"/>
    <lineage>
        <taxon>Eukaryota</taxon>
        <taxon>Fungi</taxon>
        <taxon>Dikarya</taxon>
        <taxon>Basidiomycota</taxon>
        <taxon>Agaricomycotina</taxon>
        <taxon>Agaricomycetes</taxon>
        <taxon>Agaricomycetidae</taxon>
        <taxon>Agaricales</taxon>
        <taxon>Agaricineae</taxon>
        <taxon>Agaricaceae</taxon>
        <taxon>Macrolepiota</taxon>
    </lineage>
</organism>
<keyword evidence="1" id="KW-0812">Transmembrane</keyword>
<keyword evidence="1" id="KW-1133">Transmembrane helix</keyword>
<keyword evidence="3" id="KW-1185">Reference proteome</keyword>
<feature type="transmembrane region" description="Helical" evidence="1">
    <location>
        <begin position="150"/>
        <end position="171"/>
    </location>
</feature>
<protein>
    <submittedName>
        <fullName evidence="2">Uncharacterized protein</fullName>
    </submittedName>
</protein>
<reference evidence="2" key="1">
    <citation type="submission" date="2020-11" db="EMBL/GenBank/DDBJ databases">
        <authorList>
            <consortium name="DOE Joint Genome Institute"/>
            <person name="Ahrendt S."/>
            <person name="Riley R."/>
            <person name="Andreopoulos W."/>
            <person name="Labutti K."/>
            <person name="Pangilinan J."/>
            <person name="Ruiz-Duenas F.J."/>
            <person name="Barrasa J.M."/>
            <person name="Sanchez-Garcia M."/>
            <person name="Camarero S."/>
            <person name="Miyauchi S."/>
            <person name="Serrano A."/>
            <person name="Linde D."/>
            <person name="Babiker R."/>
            <person name="Drula E."/>
            <person name="Ayuso-Fernandez I."/>
            <person name="Pacheco R."/>
            <person name="Padilla G."/>
            <person name="Ferreira P."/>
            <person name="Barriuso J."/>
            <person name="Kellner H."/>
            <person name="Castanera R."/>
            <person name="Alfaro M."/>
            <person name="Ramirez L."/>
            <person name="Pisabarro A.G."/>
            <person name="Kuo A."/>
            <person name="Tritt A."/>
            <person name="Lipzen A."/>
            <person name="He G."/>
            <person name="Yan M."/>
            <person name="Ng V."/>
            <person name="Cullen D."/>
            <person name="Martin F."/>
            <person name="Rosso M.-N."/>
            <person name="Henrissat B."/>
            <person name="Hibbett D."/>
            <person name="Martinez A.T."/>
            <person name="Grigoriev I.V."/>
        </authorList>
    </citation>
    <scope>NUCLEOTIDE SEQUENCE</scope>
    <source>
        <strain evidence="2">MF-IS2</strain>
    </source>
</reference>
<comment type="caution">
    <text evidence="2">The sequence shown here is derived from an EMBL/GenBank/DDBJ whole genome shotgun (WGS) entry which is preliminary data.</text>
</comment>
<dbReference type="Proteomes" id="UP000807342">
    <property type="component" value="Unassembled WGS sequence"/>
</dbReference>
<dbReference type="EMBL" id="MU151275">
    <property type="protein sequence ID" value="KAF9445886.1"/>
    <property type="molecule type" value="Genomic_DNA"/>
</dbReference>
<dbReference type="OrthoDB" id="2332199at2759"/>
<name>A0A9P5X9P1_9AGAR</name>
<evidence type="ECO:0000256" key="1">
    <source>
        <dbReference type="SAM" id="Phobius"/>
    </source>
</evidence>
<sequence>MFESKTTQMRLPHLATFATTSLLQGHFLFHDFTDHQAYHDHVVYSPHPGVLLALFAAHTVVQGLWLFPSSRYGHRLRPSRVRMVGGVDGVDVSAKDHGFDDADIGGLLPPPTSTRRTQEADTAEEFAALYILGNLCLSVFPLAFTRGNYPLCRLTLFITIIAQLYAIFSTLRTEIVQDSESFRKRNKLPQLIAKTRIGLGLLYLWKTWGAFELDMAPPTINQQILTFLMFLCLALASGPDPTLGFCVTISLYAVGIGPSGSTGWSSAFVWSATVIGVAVVVDWLFGTWSAEK</sequence>
<feature type="transmembrane region" description="Helical" evidence="1">
    <location>
        <begin position="49"/>
        <end position="67"/>
    </location>
</feature>
<accession>A0A9P5X9P1</accession>
<keyword evidence="1" id="KW-0472">Membrane</keyword>
<feature type="transmembrane region" description="Helical" evidence="1">
    <location>
        <begin position="126"/>
        <end position="144"/>
    </location>
</feature>